<gene>
    <name evidence="1" type="ORF">Tco_1122043</name>
</gene>
<dbReference type="Proteomes" id="UP001151760">
    <property type="component" value="Unassembled WGS sequence"/>
</dbReference>
<dbReference type="EMBL" id="BQNB010021362">
    <property type="protein sequence ID" value="GJU05613.1"/>
    <property type="molecule type" value="Genomic_DNA"/>
</dbReference>
<reference evidence="1" key="1">
    <citation type="journal article" date="2022" name="Int. J. Mol. Sci.">
        <title>Draft Genome of Tanacetum Coccineum: Genomic Comparison of Closely Related Tanacetum-Family Plants.</title>
        <authorList>
            <person name="Yamashiro T."/>
            <person name="Shiraishi A."/>
            <person name="Nakayama K."/>
            <person name="Satake H."/>
        </authorList>
    </citation>
    <scope>NUCLEOTIDE SEQUENCE</scope>
</reference>
<keyword evidence="2" id="KW-1185">Reference proteome</keyword>
<name>A0ABQ5J2D8_9ASTR</name>
<organism evidence="1 2">
    <name type="scientific">Tanacetum coccineum</name>
    <dbReference type="NCBI Taxonomy" id="301880"/>
    <lineage>
        <taxon>Eukaryota</taxon>
        <taxon>Viridiplantae</taxon>
        <taxon>Streptophyta</taxon>
        <taxon>Embryophyta</taxon>
        <taxon>Tracheophyta</taxon>
        <taxon>Spermatophyta</taxon>
        <taxon>Magnoliopsida</taxon>
        <taxon>eudicotyledons</taxon>
        <taxon>Gunneridae</taxon>
        <taxon>Pentapetalae</taxon>
        <taxon>asterids</taxon>
        <taxon>campanulids</taxon>
        <taxon>Asterales</taxon>
        <taxon>Asteraceae</taxon>
        <taxon>Asteroideae</taxon>
        <taxon>Anthemideae</taxon>
        <taxon>Anthemidinae</taxon>
        <taxon>Tanacetum</taxon>
    </lineage>
</organism>
<reference evidence="1" key="2">
    <citation type="submission" date="2022-01" db="EMBL/GenBank/DDBJ databases">
        <authorList>
            <person name="Yamashiro T."/>
            <person name="Shiraishi A."/>
            <person name="Satake H."/>
            <person name="Nakayama K."/>
        </authorList>
    </citation>
    <scope>NUCLEOTIDE SEQUENCE</scope>
</reference>
<protein>
    <submittedName>
        <fullName evidence="1">Uncharacterized protein</fullName>
    </submittedName>
</protein>
<sequence length="126" mass="14353">MFQRAKVDWLNDEDKNSAFFHKVIKGRVDRSRVDEFEYWKLRLSGESGPYSIFKIMHQNALDMIIEVSNNEVKDAMFSIDDNKVPGPEGSILINRGLIPAILTSLPPQLLEEATKLVNLQRIPPGV</sequence>
<accession>A0ABQ5J2D8</accession>
<evidence type="ECO:0000313" key="1">
    <source>
        <dbReference type="EMBL" id="GJU05613.1"/>
    </source>
</evidence>
<comment type="caution">
    <text evidence="1">The sequence shown here is derived from an EMBL/GenBank/DDBJ whole genome shotgun (WGS) entry which is preliminary data.</text>
</comment>
<evidence type="ECO:0000313" key="2">
    <source>
        <dbReference type="Proteomes" id="UP001151760"/>
    </source>
</evidence>
<proteinExistence type="predicted"/>